<comment type="caution">
    <text evidence="1">The sequence shown here is derived from an EMBL/GenBank/DDBJ whole genome shotgun (WGS) entry which is preliminary data.</text>
</comment>
<organism evidence="1 2">
    <name type="scientific">Stagnihabitans tardus</name>
    <dbReference type="NCBI Taxonomy" id="2699202"/>
    <lineage>
        <taxon>Bacteria</taxon>
        <taxon>Pseudomonadati</taxon>
        <taxon>Pseudomonadota</taxon>
        <taxon>Alphaproteobacteria</taxon>
        <taxon>Rhodobacterales</taxon>
        <taxon>Paracoccaceae</taxon>
        <taxon>Stagnihabitans</taxon>
    </lineage>
</organism>
<protein>
    <submittedName>
        <fullName evidence="1">DUF3168 domain-containing protein</fullName>
    </submittedName>
</protein>
<dbReference type="InterPro" id="IPR021508">
    <property type="entry name" value="Gp17-like"/>
</dbReference>
<dbReference type="InterPro" id="IPR053745">
    <property type="entry name" value="Viral_Tail_Comp_sf"/>
</dbReference>
<dbReference type="RefSeq" id="WP_168774717.1">
    <property type="nucleotide sequence ID" value="NZ_JAABNR010000008.1"/>
</dbReference>
<keyword evidence="2" id="KW-1185">Reference proteome</keyword>
<reference evidence="1" key="1">
    <citation type="submission" date="2020-01" db="EMBL/GenBank/DDBJ databases">
        <authorList>
            <person name="Chen W.-M."/>
        </authorList>
    </citation>
    <scope>NUCLEOTIDE SEQUENCE</scope>
    <source>
        <strain evidence="1">CYK-10</strain>
    </source>
</reference>
<evidence type="ECO:0000313" key="1">
    <source>
        <dbReference type="EMBL" id="NBZ87909.1"/>
    </source>
</evidence>
<evidence type="ECO:0000313" key="2">
    <source>
        <dbReference type="Proteomes" id="UP001193501"/>
    </source>
</evidence>
<dbReference type="EMBL" id="JAABNR010000008">
    <property type="protein sequence ID" value="NBZ87909.1"/>
    <property type="molecule type" value="Genomic_DNA"/>
</dbReference>
<sequence length="138" mass="14365">MSADLALQKALRARLVATSAVTALVPASAILDRHTAPVVDPALILGETVEALDPSAASDNRVTFAHTLHVWKKEPSFTGAKLIVAAIRAALKGNRPALENGYHLAGWRVASARFLRDPDGLTSHAVVTVEATVGGGAL</sequence>
<name>A0AAE4Y9Q9_9RHOB</name>
<proteinExistence type="predicted"/>
<dbReference type="AlphaFoldDB" id="A0AAE4Y9Q9"/>
<gene>
    <name evidence="1" type="ORF">GV832_09995</name>
</gene>
<accession>A0AAE4Y9Q9</accession>
<dbReference type="Pfam" id="PF11367">
    <property type="entry name" value="Tail_completion_gp17"/>
    <property type="match status" value="1"/>
</dbReference>
<dbReference type="Proteomes" id="UP001193501">
    <property type="component" value="Unassembled WGS sequence"/>
</dbReference>
<dbReference type="Gene3D" id="3.30.2000.30">
    <property type="match status" value="1"/>
</dbReference>